<evidence type="ECO:0000313" key="3">
    <source>
        <dbReference type="Proteomes" id="UP000077755"/>
    </source>
</evidence>
<accession>A0AAF1AJM0</accession>
<name>A0AAF1AJM0_DAUCS</name>
<evidence type="ECO:0000313" key="2">
    <source>
        <dbReference type="EMBL" id="WOG85634.1"/>
    </source>
</evidence>
<organism evidence="2 3">
    <name type="scientific">Daucus carota subsp. sativus</name>
    <name type="common">Carrot</name>
    <dbReference type="NCBI Taxonomy" id="79200"/>
    <lineage>
        <taxon>Eukaryota</taxon>
        <taxon>Viridiplantae</taxon>
        <taxon>Streptophyta</taxon>
        <taxon>Embryophyta</taxon>
        <taxon>Tracheophyta</taxon>
        <taxon>Spermatophyta</taxon>
        <taxon>Magnoliopsida</taxon>
        <taxon>eudicotyledons</taxon>
        <taxon>Gunneridae</taxon>
        <taxon>Pentapetalae</taxon>
        <taxon>asterids</taxon>
        <taxon>campanulids</taxon>
        <taxon>Apiales</taxon>
        <taxon>Apiaceae</taxon>
        <taxon>Apioideae</taxon>
        <taxon>Scandiceae</taxon>
        <taxon>Daucinae</taxon>
        <taxon>Daucus</taxon>
        <taxon>Daucus sect. Daucus</taxon>
    </lineage>
</organism>
<proteinExistence type="predicted"/>
<reference evidence="2" key="1">
    <citation type="journal article" date="2016" name="Nat. Genet.">
        <title>A high-quality carrot genome assembly provides new insights into carotenoid accumulation and asterid genome evolution.</title>
        <authorList>
            <person name="Iorizzo M."/>
            <person name="Ellison S."/>
            <person name="Senalik D."/>
            <person name="Zeng P."/>
            <person name="Satapoomin P."/>
            <person name="Huang J."/>
            <person name="Bowman M."/>
            <person name="Iovene M."/>
            <person name="Sanseverino W."/>
            <person name="Cavagnaro P."/>
            <person name="Yildiz M."/>
            <person name="Macko-Podgorni A."/>
            <person name="Moranska E."/>
            <person name="Grzebelus E."/>
            <person name="Grzebelus D."/>
            <person name="Ashrafi H."/>
            <person name="Zheng Z."/>
            <person name="Cheng S."/>
            <person name="Spooner D."/>
            <person name="Van Deynze A."/>
            <person name="Simon P."/>
        </authorList>
    </citation>
    <scope>NUCLEOTIDE SEQUENCE</scope>
    <source>
        <tissue evidence="2">Leaf</tissue>
    </source>
</reference>
<dbReference type="AlphaFoldDB" id="A0AAF1AJM0"/>
<evidence type="ECO:0000256" key="1">
    <source>
        <dbReference type="SAM" id="Phobius"/>
    </source>
</evidence>
<keyword evidence="1" id="KW-1133">Transmembrane helix</keyword>
<dbReference type="Proteomes" id="UP000077755">
    <property type="component" value="Chromosome 1"/>
</dbReference>
<keyword evidence="3" id="KW-1185">Reference proteome</keyword>
<keyword evidence="1" id="KW-0472">Membrane</keyword>
<feature type="transmembrane region" description="Helical" evidence="1">
    <location>
        <begin position="6"/>
        <end position="24"/>
    </location>
</feature>
<protein>
    <submittedName>
        <fullName evidence="2">Uncharacterized protein</fullName>
    </submittedName>
</protein>
<keyword evidence="1" id="KW-0812">Transmembrane</keyword>
<gene>
    <name evidence="2" type="ORF">DCAR_0104825</name>
</gene>
<dbReference type="EMBL" id="CP093343">
    <property type="protein sequence ID" value="WOG85634.1"/>
    <property type="molecule type" value="Genomic_DNA"/>
</dbReference>
<reference evidence="2" key="2">
    <citation type="submission" date="2022-03" db="EMBL/GenBank/DDBJ databases">
        <title>Draft title - Genomic analysis of global carrot germplasm unveils the trajectory of domestication and the origin of high carotenoid orange carrot.</title>
        <authorList>
            <person name="Iorizzo M."/>
            <person name="Ellison S."/>
            <person name="Senalik D."/>
            <person name="Macko-Podgorni A."/>
            <person name="Grzebelus D."/>
            <person name="Bostan H."/>
            <person name="Rolling W."/>
            <person name="Curaba J."/>
            <person name="Simon P."/>
        </authorList>
    </citation>
    <scope>NUCLEOTIDE SEQUENCE</scope>
    <source>
        <tissue evidence="2">Leaf</tissue>
    </source>
</reference>
<sequence length="42" mass="4978">MIYTFILSPLLNILMYLDILMLSWQPCRFDIYGLLVKIGLQD</sequence>